<dbReference type="Gene3D" id="3.90.176.10">
    <property type="entry name" value="Toxin ADP-ribosyltransferase, Chain A, domain 1"/>
    <property type="match status" value="1"/>
</dbReference>
<reference evidence="2 3" key="1">
    <citation type="journal article" date="2007" name="Genome Res.">
        <title>Genome characteristics of facultatively symbiotic Frankia sp. strains reflect host range and host plant biogeography.</title>
        <authorList>
            <person name="Normand P."/>
            <person name="Lapierre P."/>
            <person name="Tisa L.S."/>
            <person name="Gogarten J.P."/>
            <person name="Alloisio N."/>
            <person name="Bagnarol E."/>
            <person name="Bassi C.A."/>
            <person name="Berry A.M."/>
            <person name="Bickhart D.M."/>
            <person name="Choisne N."/>
            <person name="Couloux A."/>
            <person name="Cournoyer B."/>
            <person name="Cruveiller S."/>
            <person name="Daubin V."/>
            <person name="Demange N."/>
            <person name="Francino M.P."/>
            <person name="Goltsman E."/>
            <person name="Huang Y."/>
            <person name="Kopp O.R."/>
            <person name="Labarre L."/>
            <person name="Lapidus A."/>
            <person name="Lavire C."/>
            <person name="Marechal J."/>
            <person name="Martinez M."/>
            <person name="Mastronunzio J.E."/>
            <person name="Mullin B.C."/>
            <person name="Niemann J."/>
            <person name="Pujic P."/>
            <person name="Rawnsley T."/>
            <person name="Rouy Z."/>
            <person name="Schenowitz C."/>
            <person name="Sellstedt A."/>
            <person name="Tavares F."/>
            <person name="Tomkins J.P."/>
            <person name="Vallenet D."/>
            <person name="Valverde C."/>
            <person name="Wall L.G."/>
            <person name="Wang Y."/>
            <person name="Medigue C."/>
            <person name="Benson D.R."/>
        </authorList>
    </citation>
    <scope>NUCLEOTIDE SEQUENCE [LARGE SCALE GENOMIC DNA]</scope>
    <source>
        <strain evidence="3">DSM 45986 / CECT 9034 / ACN14a</strain>
    </source>
</reference>
<dbReference type="STRING" id="326424.FRAAL2976"/>
<feature type="compositionally biased region" description="Basic and acidic residues" evidence="1">
    <location>
        <begin position="499"/>
        <end position="508"/>
    </location>
</feature>
<evidence type="ECO:0000313" key="3">
    <source>
        <dbReference type="Proteomes" id="UP000000657"/>
    </source>
</evidence>
<evidence type="ECO:0000256" key="1">
    <source>
        <dbReference type="SAM" id="MobiDB-lite"/>
    </source>
</evidence>
<dbReference type="Proteomes" id="UP000000657">
    <property type="component" value="Chromosome"/>
</dbReference>
<evidence type="ECO:0000313" key="2">
    <source>
        <dbReference type="EMBL" id="CAJ61620.1"/>
    </source>
</evidence>
<dbReference type="AlphaFoldDB" id="Q0RLI4"/>
<feature type="compositionally biased region" description="Pro residues" evidence="1">
    <location>
        <begin position="358"/>
        <end position="376"/>
    </location>
</feature>
<feature type="region of interest" description="Disordered" evidence="1">
    <location>
        <begin position="353"/>
        <end position="513"/>
    </location>
</feature>
<sequence length="834" mass="85009">MTVGDLGAGPGLVRTRHEAGYAMSLATGYLVGAEPATATATVPVPVPVADAWPDWADRYDETEAVDHHPGPGAGSGPDPVPLGAVSGWLFPETSVGWTAAGRPVPRLVASPSPAPRDRAGRARATPPQEPTEPILARLLEGTLATAAGRFFEPDLAAATRLPVAPPGMFTVHLSTGPAGFQINGRPVPPALLARLIRACPEWRGRPLLVLAHPQPAPNRLAALARALLAGVGVPVYTADAGVLLLPGGAITGTSFRRWSVPADGRNEAEASTAVGPWLPHEGLAAARAGERAAPVRTAEPAEPAEPRPLPAPVPAIAPVPLPAALATPAAGQPSAPGPIPPVVRRALPTATPWSLPVPASPSPPPASPPPGSPPPGSGLQGPSAPVERSPAQAPSQGTDPGADVGGGARPGSRWHRRTPPVDTRTRPAAAPVRSAVESAVEEAPGHGRDLAAAPHHVPGNAPPLPEPTEATATDSSADGTHEAARVPRQVAGDGSFEGAHAKGDRFGSDRFGSGRFEGGRSGWDAAGGGFGADRADTGHLLPWLAVLPRVTVEDRDRLRTLLGWRYETHARAVMGALALQPGLRAGAGADDLLAGLVAVRAYLSAAGRLDSAGRSVNAALRSAERRPDDDGLILLARCVQAGLGRLPAVVGPVFRPAAASPDVLSRHRPGDMLVEPAFLEMSTAPWELPGRTVEYVIWSSTARRTTWLGADATPGGSSCEALFVAGTRFVVLAVDRATEDEDGRAGAGEAPTRVLLREVVGGRVDAALAQRALGRLRDVLADRPPAASGAGAPGGPDGALPERLRFALGVGAGGRAFAPDGARLADALGPAATT</sequence>
<dbReference type="HOGENOM" id="CLU_340335_0_0_11"/>
<feature type="region of interest" description="Disordered" evidence="1">
    <location>
        <begin position="286"/>
        <end position="313"/>
    </location>
</feature>
<name>Q0RLI4_FRAAA</name>
<feature type="region of interest" description="Disordered" evidence="1">
    <location>
        <begin position="104"/>
        <end position="129"/>
    </location>
</feature>
<accession>Q0RLI4</accession>
<dbReference type="eggNOG" id="COG3266">
    <property type="taxonomic scope" value="Bacteria"/>
</dbReference>
<dbReference type="EMBL" id="CT573213">
    <property type="protein sequence ID" value="CAJ61620.1"/>
    <property type="molecule type" value="Genomic_DNA"/>
</dbReference>
<dbReference type="KEGG" id="fal:FRAAL2976"/>
<keyword evidence="3" id="KW-1185">Reference proteome</keyword>
<gene>
    <name evidence="2" type="ordered locus">FRAAL2976</name>
</gene>
<proteinExistence type="predicted"/>
<protein>
    <submittedName>
        <fullName evidence="2">Uncharacterized protein</fullName>
    </submittedName>
</protein>
<organism evidence="2 3">
    <name type="scientific">Frankia alni (strain DSM 45986 / CECT 9034 / ACN14a)</name>
    <dbReference type="NCBI Taxonomy" id="326424"/>
    <lineage>
        <taxon>Bacteria</taxon>
        <taxon>Bacillati</taxon>
        <taxon>Actinomycetota</taxon>
        <taxon>Actinomycetes</taxon>
        <taxon>Frankiales</taxon>
        <taxon>Frankiaceae</taxon>
        <taxon>Frankia</taxon>
    </lineage>
</organism>
<feature type="compositionally biased region" description="Low complexity" evidence="1">
    <location>
        <begin position="420"/>
        <end position="431"/>
    </location>
</feature>
<feature type="compositionally biased region" description="Low complexity" evidence="1">
    <location>
        <begin position="286"/>
        <end position="301"/>
    </location>
</feature>